<dbReference type="InterPro" id="IPR011990">
    <property type="entry name" value="TPR-like_helical_dom_sf"/>
</dbReference>
<dbReference type="PRINTS" id="PR00038">
    <property type="entry name" value="HTHLUXR"/>
</dbReference>
<protein>
    <submittedName>
        <fullName evidence="5">Transcriptional regulator MalT</fullName>
    </submittedName>
</protein>
<dbReference type="CDD" id="cd06170">
    <property type="entry name" value="LuxR_C_like"/>
    <property type="match status" value="1"/>
</dbReference>
<feature type="domain" description="HTH luxR-type" evidence="4">
    <location>
        <begin position="818"/>
        <end position="879"/>
    </location>
</feature>
<keyword evidence="6" id="KW-1185">Reference proteome</keyword>
<dbReference type="Pfam" id="PF25873">
    <property type="entry name" value="WHD_MalT"/>
    <property type="match status" value="1"/>
</dbReference>
<dbReference type="Pfam" id="PF00196">
    <property type="entry name" value="GerE"/>
    <property type="match status" value="1"/>
</dbReference>
<dbReference type="Pfam" id="PF17874">
    <property type="entry name" value="TPR_MalT"/>
    <property type="match status" value="1"/>
</dbReference>
<dbReference type="GO" id="GO:0003677">
    <property type="term" value="F:DNA binding"/>
    <property type="evidence" value="ECO:0007669"/>
    <property type="project" value="UniProtKB-KW"/>
</dbReference>
<dbReference type="InterPro" id="IPR027417">
    <property type="entry name" value="P-loop_NTPase"/>
</dbReference>
<keyword evidence="3" id="KW-0804">Transcription</keyword>
<dbReference type="OrthoDB" id="1123107at2"/>
<gene>
    <name evidence="5" type="primary">malT</name>
    <name evidence="5" type="ORF">REIFOR_02801</name>
</gene>
<organism evidence="5 6">
    <name type="scientific">Reinekea forsetii</name>
    <dbReference type="NCBI Taxonomy" id="1336806"/>
    <lineage>
        <taxon>Bacteria</taxon>
        <taxon>Pseudomonadati</taxon>
        <taxon>Pseudomonadota</taxon>
        <taxon>Gammaproteobacteria</taxon>
        <taxon>Oceanospirillales</taxon>
        <taxon>Saccharospirillaceae</taxon>
        <taxon>Reinekea</taxon>
    </lineage>
</organism>
<evidence type="ECO:0000313" key="6">
    <source>
        <dbReference type="Proteomes" id="UP000229757"/>
    </source>
</evidence>
<dbReference type="PANTHER" id="PTHR44688:SF16">
    <property type="entry name" value="DNA-BINDING TRANSCRIPTIONAL ACTIVATOR DEVR_DOSR"/>
    <property type="match status" value="1"/>
</dbReference>
<dbReference type="PROSITE" id="PS00622">
    <property type="entry name" value="HTH_LUXR_1"/>
    <property type="match status" value="1"/>
</dbReference>
<dbReference type="EMBL" id="CP011797">
    <property type="protein sequence ID" value="ATX77922.1"/>
    <property type="molecule type" value="Genomic_DNA"/>
</dbReference>
<evidence type="ECO:0000256" key="1">
    <source>
        <dbReference type="ARBA" id="ARBA00023015"/>
    </source>
</evidence>
<dbReference type="Proteomes" id="UP000229757">
    <property type="component" value="Chromosome"/>
</dbReference>
<dbReference type="KEGG" id="rfo:REIFOR_02801"/>
<dbReference type="InterPro" id="IPR036388">
    <property type="entry name" value="WH-like_DNA-bd_sf"/>
</dbReference>
<evidence type="ECO:0000259" key="4">
    <source>
        <dbReference type="PROSITE" id="PS50043"/>
    </source>
</evidence>
<dbReference type="AlphaFoldDB" id="A0A2K8KTH5"/>
<name>A0A2K8KTH5_9GAMM</name>
<reference evidence="5 6" key="1">
    <citation type="journal article" date="2017" name="Environ. Microbiol.">
        <title>Genomic and physiological analyses of 'Reinekea forsetii' reveal a versatile opportunistic lifestyle during spring algae blooms.</title>
        <authorList>
            <person name="Avci B."/>
            <person name="Hahnke R.L."/>
            <person name="Chafee M."/>
            <person name="Fischer T."/>
            <person name="Gruber-Vodicka H."/>
            <person name="Tegetmeyer H.E."/>
            <person name="Harder J."/>
            <person name="Fuchs B.M."/>
            <person name="Amann R.I."/>
            <person name="Teeling H."/>
        </authorList>
    </citation>
    <scope>NUCLEOTIDE SEQUENCE [LARGE SCALE GENOMIC DNA]</scope>
    <source>
        <strain evidence="5 6">Hel1_31_D35</strain>
    </source>
</reference>
<dbReference type="InterPro" id="IPR041617">
    <property type="entry name" value="TPR_MalT"/>
</dbReference>
<evidence type="ECO:0000256" key="3">
    <source>
        <dbReference type="ARBA" id="ARBA00023163"/>
    </source>
</evidence>
<proteinExistence type="predicted"/>
<evidence type="ECO:0000256" key="2">
    <source>
        <dbReference type="ARBA" id="ARBA00023125"/>
    </source>
</evidence>
<dbReference type="SMART" id="SM00421">
    <property type="entry name" value="HTH_LUXR"/>
    <property type="match status" value="1"/>
</dbReference>
<accession>A0A2K8KTH5</accession>
<keyword evidence="1" id="KW-0805">Transcription regulation</keyword>
<dbReference type="SUPFAM" id="SSF48452">
    <property type="entry name" value="TPR-like"/>
    <property type="match status" value="1"/>
</dbReference>
<dbReference type="InterPro" id="IPR000792">
    <property type="entry name" value="Tscrpt_reg_LuxR_C"/>
</dbReference>
<dbReference type="InterPro" id="IPR016032">
    <property type="entry name" value="Sig_transdc_resp-reg_C-effctor"/>
</dbReference>
<dbReference type="SUPFAM" id="SSF46894">
    <property type="entry name" value="C-terminal effector domain of the bipartite response regulators"/>
    <property type="match status" value="1"/>
</dbReference>
<dbReference type="Gene3D" id="1.10.10.10">
    <property type="entry name" value="Winged helix-like DNA-binding domain superfamily/Winged helix DNA-binding domain"/>
    <property type="match status" value="1"/>
</dbReference>
<dbReference type="Gene3D" id="1.25.40.10">
    <property type="entry name" value="Tetratricopeptide repeat domain"/>
    <property type="match status" value="1"/>
</dbReference>
<dbReference type="SUPFAM" id="SSF52540">
    <property type="entry name" value="P-loop containing nucleoside triphosphate hydrolases"/>
    <property type="match status" value="1"/>
</dbReference>
<keyword evidence="2" id="KW-0238">DNA-binding</keyword>
<dbReference type="GO" id="GO:0006355">
    <property type="term" value="P:regulation of DNA-templated transcription"/>
    <property type="evidence" value="ECO:0007669"/>
    <property type="project" value="InterPro"/>
</dbReference>
<dbReference type="PROSITE" id="PS50043">
    <property type="entry name" value="HTH_LUXR_2"/>
    <property type="match status" value="1"/>
</dbReference>
<sequence length="882" mass="100621">MKIKNNFLEQHAILSSKLRCPTRPQHLIARNRLLMRLDENQTNALTLIQAPAGFGKTTLLGSWFEQQENQKGWFTADELDNDFPRFVTYLFALLAQMPDKKVARFCSDTTKINSTNLLQIVEFFCQQLRHFCRPPLLVIDDWHCISEPLIVELLAKILERAHDKMHLVVASRLPILGLSCVLKADYKFCELSMEDLKFTEQETSAFFDDLSVRHYIHQDKQLLQEVDGWVAALQLIRISHLSEPSWQPSLDLQQRRMIGDYLLEEIISTLDQPTLVFLAATSICRRFNLELAQALTSLTSAGPILEHLQQRQLFVTTTGRKDVWYRYHSIFRAAVIKHCQACLPLGLSALNLIAAQWWLERGYYLESADHFIASGDRDALIVFIVNWGWELYRKGQYPVLNHCFDALSWEQIIAQPYLTLTFAWLSLVNERTGLASAVVNEGEQVFLANGELTPTIYSGLAGVKAAIAAIQEDYGEAIQWGQAAIIQADDKQLQWERCQAYLALAEAYFNNCDFPVALAYTQKAEAVCVQNNYTTLKVRTFHLQARILFQQNKLEQSLALQQAALDIGRDQGLSKIFPLDHLYRTHASTLKTLHRYSLAQQYLTLAESIKRPSGNYWRYPTLVEQLIIAMASGKQSNEALLKLATDICQLEQHHRFCQAWRVEGEAALVLYWIYAGRVSKLRSYLRVPKGPAQAVVSFGNTESWTRALAYMARNEFDRAVHLLDASHAQGMAQGAALFCLQVRITQGIAHFMHADPEQGCQMLRAESAELGFEHLFKLLVNVFQLTANECQAEFLIAHGLPIESRFNINFEHSRALIFRVLTRREIRVLYLLTTGLKNKEIATDMNITVSTVRSHIKSINRKLAFETRADAVELARNLKLEA</sequence>
<dbReference type="RefSeq" id="WP_100258143.1">
    <property type="nucleotide sequence ID" value="NZ_CP011797.1"/>
</dbReference>
<evidence type="ECO:0000313" key="5">
    <source>
        <dbReference type="EMBL" id="ATX77922.1"/>
    </source>
</evidence>
<dbReference type="PANTHER" id="PTHR44688">
    <property type="entry name" value="DNA-BINDING TRANSCRIPTIONAL ACTIVATOR DEVR_DOSR"/>
    <property type="match status" value="1"/>
</dbReference>
<dbReference type="Gene3D" id="3.40.50.300">
    <property type="entry name" value="P-loop containing nucleotide triphosphate hydrolases"/>
    <property type="match status" value="1"/>
</dbReference>
<dbReference type="InterPro" id="IPR059106">
    <property type="entry name" value="WHD_MalT"/>
</dbReference>